<proteinExistence type="predicted"/>
<dbReference type="InterPro" id="IPR050242">
    <property type="entry name" value="JAMM_MPN+_peptidase_M67A"/>
</dbReference>
<dbReference type="WBParaSite" id="TMUE_2000008918.1">
    <property type="protein sequence ID" value="TMUE_2000008918.1"/>
    <property type="gene ID" value="WBGene00285411"/>
</dbReference>
<sequence>MDGNPNSIPLKVPCQCQNLDCDRMVTDTSEKVVMKPIAVLKILQHASKGLPLEVMGLLLGSFEDKYTILVDDAIKIPQFGTKESVEETDPSYQVSVIDLLRKVGHKEQIVGWYHTHPGLGCWLSGDDMNTQMNLELFCERAIAIVVDPLQETHDNVMIEAFRLVNPVLEIFGIGQRETTSNVTQPKALARHLLTRKQSPNQCYYSLHVQYSLTEVEKKVLVSMQCDCLTGLLRRLRKKSKRGYVRRKQNFVSLKSLRKTINQYKKVINYGEEATSSDEDRWESSEDSDSQKKKDCKDVRTKLERQSDQITTENIERFVMDSVNSLLMLLEHRDGQLNVAGKNEPKD</sequence>
<evidence type="ECO:0000259" key="2">
    <source>
        <dbReference type="PROSITE" id="PS50249"/>
    </source>
</evidence>
<protein>
    <submittedName>
        <fullName evidence="4">MPN domain-containing protein</fullName>
    </submittedName>
</protein>
<dbReference type="Gene3D" id="3.40.140.10">
    <property type="entry name" value="Cytidine Deaminase, domain 2"/>
    <property type="match status" value="1"/>
</dbReference>
<dbReference type="InterPro" id="IPR000555">
    <property type="entry name" value="JAMM/MPN+_dom"/>
</dbReference>
<dbReference type="PANTHER" id="PTHR10410">
    <property type="entry name" value="EUKARYOTIC TRANSLATION INITIATION FACTOR 3 -RELATED"/>
    <property type="match status" value="1"/>
</dbReference>
<feature type="region of interest" description="Disordered" evidence="1">
    <location>
        <begin position="275"/>
        <end position="302"/>
    </location>
</feature>
<feature type="compositionally biased region" description="Basic and acidic residues" evidence="1">
    <location>
        <begin position="277"/>
        <end position="302"/>
    </location>
</feature>
<dbReference type="AlphaFoldDB" id="A0A5S6QP06"/>
<dbReference type="GO" id="GO:0008237">
    <property type="term" value="F:metallopeptidase activity"/>
    <property type="evidence" value="ECO:0007669"/>
    <property type="project" value="InterPro"/>
</dbReference>
<dbReference type="SMART" id="SM00232">
    <property type="entry name" value="JAB_MPN"/>
    <property type="match status" value="1"/>
</dbReference>
<dbReference type="Proteomes" id="UP000046395">
    <property type="component" value="Unassembled WGS sequence"/>
</dbReference>
<evidence type="ECO:0000313" key="3">
    <source>
        <dbReference type="Proteomes" id="UP000046395"/>
    </source>
</evidence>
<evidence type="ECO:0000313" key="4">
    <source>
        <dbReference type="WBParaSite" id="TMUE_2000008918.1"/>
    </source>
</evidence>
<keyword evidence="3" id="KW-1185">Reference proteome</keyword>
<dbReference type="InterPro" id="IPR037518">
    <property type="entry name" value="MPN"/>
</dbReference>
<reference evidence="4" key="1">
    <citation type="submission" date="2019-12" db="UniProtKB">
        <authorList>
            <consortium name="WormBaseParasite"/>
        </authorList>
    </citation>
    <scope>IDENTIFICATION</scope>
</reference>
<evidence type="ECO:0000256" key="1">
    <source>
        <dbReference type="SAM" id="MobiDB-lite"/>
    </source>
</evidence>
<organism evidence="3 4">
    <name type="scientific">Trichuris muris</name>
    <name type="common">Mouse whipworm</name>
    <dbReference type="NCBI Taxonomy" id="70415"/>
    <lineage>
        <taxon>Eukaryota</taxon>
        <taxon>Metazoa</taxon>
        <taxon>Ecdysozoa</taxon>
        <taxon>Nematoda</taxon>
        <taxon>Enoplea</taxon>
        <taxon>Dorylaimia</taxon>
        <taxon>Trichinellida</taxon>
        <taxon>Trichuridae</taxon>
        <taxon>Trichuris</taxon>
    </lineage>
</organism>
<dbReference type="SUPFAM" id="SSF102712">
    <property type="entry name" value="JAB1/MPN domain"/>
    <property type="match status" value="1"/>
</dbReference>
<accession>A0A5S6QP06</accession>
<dbReference type="STRING" id="70415.A0A5S6QP06"/>
<name>A0A5S6QP06_TRIMR</name>
<feature type="domain" description="MPN" evidence="2">
    <location>
        <begin position="32"/>
        <end position="167"/>
    </location>
</feature>
<dbReference type="PROSITE" id="PS50249">
    <property type="entry name" value="MPN"/>
    <property type="match status" value="1"/>
</dbReference>
<dbReference type="Pfam" id="PF01398">
    <property type="entry name" value="JAB"/>
    <property type="match status" value="1"/>
</dbReference>